<keyword evidence="3" id="KW-1185">Reference proteome</keyword>
<organism evidence="2 3">
    <name type="scientific">Characodon lateralis</name>
    <dbReference type="NCBI Taxonomy" id="208331"/>
    <lineage>
        <taxon>Eukaryota</taxon>
        <taxon>Metazoa</taxon>
        <taxon>Chordata</taxon>
        <taxon>Craniata</taxon>
        <taxon>Vertebrata</taxon>
        <taxon>Euteleostomi</taxon>
        <taxon>Actinopterygii</taxon>
        <taxon>Neopterygii</taxon>
        <taxon>Teleostei</taxon>
        <taxon>Neoteleostei</taxon>
        <taxon>Acanthomorphata</taxon>
        <taxon>Ovalentaria</taxon>
        <taxon>Atherinomorphae</taxon>
        <taxon>Cyprinodontiformes</taxon>
        <taxon>Goodeidae</taxon>
        <taxon>Characodon</taxon>
    </lineage>
</organism>
<accession>A0ABU7F1F2</accession>
<gene>
    <name evidence="2" type="ORF">CHARACLAT_004195</name>
</gene>
<proteinExistence type="predicted"/>
<protein>
    <submittedName>
        <fullName evidence="2">Uncharacterized protein</fullName>
    </submittedName>
</protein>
<evidence type="ECO:0000313" key="3">
    <source>
        <dbReference type="Proteomes" id="UP001352852"/>
    </source>
</evidence>
<comment type="caution">
    <text evidence="2">The sequence shown here is derived from an EMBL/GenBank/DDBJ whole genome shotgun (WGS) entry which is preliminary data.</text>
</comment>
<dbReference type="Proteomes" id="UP001352852">
    <property type="component" value="Unassembled WGS sequence"/>
</dbReference>
<evidence type="ECO:0000313" key="2">
    <source>
        <dbReference type="EMBL" id="MED6292799.1"/>
    </source>
</evidence>
<feature type="region of interest" description="Disordered" evidence="1">
    <location>
        <begin position="29"/>
        <end position="67"/>
    </location>
</feature>
<sequence>MRTALNLAHLCSSAAKDLSRVPGELCEEIENPRRRQRPTNFTLELEAHPREGPSEAGSGKRKASETR</sequence>
<evidence type="ECO:0000256" key="1">
    <source>
        <dbReference type="SAM" id="MobiDB-lite"/>
    </source>
</evidence>
<reference evidence="2 3" key="1">
    <citation type="submission" date="2021-06" db="EMBL/GenBank/DDBJ databases">
        <authorList>
            <person name="Palmer J.M."/>
        </authorList>
    </citation>
    <scope>NUCLEOTIDE SEQUENCE [LARGE SCALE GENOMIC DNA]</scope>
    <source>
        <strain evidence="2 3">CL_MEX2019</strain>
        <tissue evidence="2">Muscle</tissue>
    </source>
</reference>
<name>A0ABU7F1F2_9TELE</name>
<dbReference type="EMBL" id="JAHUTJ010073965">
    <property type="protein sequence ID" value="MED6292799.1"/>
    <property type="molecule type" value="Genomic_DNA"/>
</dbReference>